<feature type="transmembrane region" description="Helical" evidence="7">
    <location>
        <begin position="46"/>
        <end position="67"/>
    </location>
</feature>
<comment type="subcellular location">
    <subcellularLocation>
        <location evidence="1">Cell membrane</location>
        <topology evidence="1">Multi-pass membrane protein</topology>
    </subcellularLocation>
</comment>
<evidence type="ECO:0000256" key="4">
    <source>
        <dbReference type="ARBA" id="ARBA00022692"/>
    </source>
</evidence>
<gene>
    <name evidence="9" type="ORF">ACFQU8_09410</name>
</gene>
<keyword evidence="10" id="KW-1185">Reference proteome</keyword>
<dbReference type="Pfam" id="PF00892">
    <property type="entry name" value="EamA"/>
    <property type="match status" value="2"/>
</dbReference>
<feature type="transmembrane region" description="Helical" evidence="7">
    <location>
        <begin position="161"/>
        <end position="182"/>
    </location>
</feature>
<evidence type="ECO:0000256" key="5">
    <source>
        <dbReference type="ARBA" id="ARBA00022989"/>
    </source>
</evidence>
<protein>
    <submittedName>
        <fullName evidence="9">DMT family transporter</fullName>
    </submittedName>
</protein>
<organism evidence="9 10">
    <name type="scientific">Lentibacillus kimchii</name>
    <dbReference type="NCBI Taxonomy" id="1542911"/>
    <lineage>
        <taxon>Bacteria</taxon>
        <taxon>Bacillati</taxon>
        <taxon>Bacillota</taxon>
        <taxon>Bacilli</taxon>
        <taxon>Bacillales</taxon>
        <taxon>Bacillaceae</taxon>
        <taxon>Lentibacillus</taxon>
    </lineage>
</organism>
<accession>A0ABW2UXS6</accession>
<evidence type="ECO:0000256" key="7">
    <source>
        <dbReference type="SAM" id="Phobius"/>
    </source>
</evidence>
<keyword evidence="3" id="KW-1003">Cell membrane</keyword>
<evidence type="ECO:0000256" key="3">
    <source>
        <dbReference type="ARBA" id="ARBA00022475"/>
    </source>
</evidence>
<dbReference type="InterPro" id="IPR050638">
    <property type="entry name" value="AA-Vitamin_Transporters"/>
</dbReference>
<feature type="transmembrane region" description="Helical" evidence="7">
    <location>
        <begin position="254"/>
        <end position="275"/>
    </location>
</feature>
<comment type="similarity">
    <text evidence="2">Belongs to the EamA transporter family.</text>
</comment>
<keyword evidence="4 7" id="KW-0812">Transmembrane</keyword>
<keyword evidence="6 7" id="KW-0472">Membrane</keyword>
<feature type="transmembrane region" description="Helical" evidence="7">
    <location>
        <begin position="281"/>
        <end position="299"/>
    </location>
</feature>
<sequence length="305" mass="33927">MFQQNAFVTFLHKNRWALWLLILLVILLWGYAWVFMKLSLNYMGPFTFSAFRFGVGAVTMLLVIWLSRTGLPPRHQWKHFIVVGILQTTIVYLLIMYGLRFVDAGKSSVLLYSMPMWSSLFAARFLGEKLTPAKLTGLLTGLVGLLTILGWDIWTNQSMDILTGELLIIVGAISWGIANVYYRRNLRDASQLQVNTWQMTFGAIGIIIAAFVTESGEPLVLNVTSISYILFTGVLASALCFTAWFVVLSLIDMVTATISTLLVPVFGLFFSSIILGEHLSTGILIGSGLIIIGIIIAQTSKSRRT</sequence>
<dbReference type="PANTHER" id="PTHR32322">
    <property type="entry name" value="INNER MEMBRANE TRANSPORTER"/>
    <property type="match status" value="1"/>
</dbReference>
<evidence type="ECO:0000256" key="1">
    <source>
        <dbReference type="ARBA" id="ARBA00004651"/>
    </source>
</evidence>
<dbReference type="InterPro" id="IPR000620">
    <property type="entry name" value="EamA_dom"/>
</dbReference>
<name>A0ABW2UXS6_9BACI</name>
<feature type="domain" description="EamA" evidence="8">
    <location>
        <begin position="163"/>
        <end position="296"/>
    </location>
</feature>
<feature type="transmembrane region" description="Helical" evidence="7">
    <location>
        <begin position="225"/>
        <end position="247"/>
    </location>
</feature>
<comment type="caution">
    <text evidence="9">The sequence shown here is derived from an EMBL/GenBank/DDBJ whole genome shotgun (WGS) entry which is preliminary data.</text>
</comment>
<dbReference type="SUPFAM" id="SSF103481">
    <property type="entry name" value="Multidrug resistance efflux transporter EmrE"/>
    <property type="match status" value="2"/>
</dbReference>
<evidence type="ECO:0000259" key="8">
    <source>
        <dbReference type="Pfam" id="PF00892"/>
    </source>
</evidence>
<dbReference type="Proteomes" id="UP001596620">
    <property type="component" value="Unassembled WGS sequence"/>
</dbReference>
<reference evidence="10" key="1">
    <citation type="journal article" date="2019" name="Int. J. Syst. Evol. Microbiol.">
        <title>The Global Catalogue of Microorganisms (GCM) 10K type strain sequencing project: providing services to taxonomists for standard genome sequencing and annotation.</title>
        <authorList>
            <consortium name="The Broad Institute Genomics Platform"/>
            <consortium name="The Broad Institute Genome Sequencing Center for Infectious Disease"/>
            <person name="Wu L."/>
            <person name="Ma J."/>
        </authorList>
    </citation>
    <scope>NUCLEOTIDE SEQUENCE [LARGE SCALE GENOMIC DNA]</scope>
    <source>
        <strain evidence="10">JCM 30234</strain>
    </source>
</reference>
<dbReference type="EMBL" id="JBHTGR010000026">
    <property type="protein sequence ID" value="MFC7747445.1"/>
    <property type="molecule type" value="Genomic_DNA"/>
</dbReference>
<feature type="transmembrane region" description="Helical" evidence="7">
    <location>
        <begin position="109"/>
        <end position="126"/>
    </location>
</feature>
<evidence type="ECO:0000313" key="10">
    <source>
        <dbReference type="Proteomes" id="UP001596620"/>
    </source>
</evidence>
<evidence type="ECO:0000313" key="9">
    <source>
        <dbReference type="EMBL" id="MFC7747445.1"/>
    </source>
</evidence>
<feature type="transmembrane region" description="Helical" evidence="7">
    <location>
        <begin position="138"/>
        <end position="155"/>
    </location>
</feature>
<evidence type="ECO:0000256" key="6">
    <source>
        <dbReference type="ARBA" id="ARBA00023136"/>
    </source>
</evidence>
<dbReference type="InterPro" id="IPR037185">
    <property type="entry name" value="EmrE-like"/>
</dbReference>
<feature type="transmembrane region" description="Helical" evidence="7">
    <location>
        <begin position="194"/>
        <end position="213"/>
    </location>
</feature>
<feature type="domain" description="EamA" evidence="8">
    <location>
        <begin position="20"/>
        <end position="149"/>
    </location>
</feature>
<dbReference type="RefSeq" id="WP_382359114.1">
    <property type="nucleotide sequence ID" value="NZ_JBHTGR010000026.1"/>
</dbReference>
<feature type="transmembrane region" description="Helical" evidence="7">
    <location>
        <begin position="79"/>
        <end position="97"/>
    </location>
</feature>
<keyword evidence="5 7" id="KW-1133">Transmembrane helix</keyword>
<feature type="transmembrane region" description="Helical" evidence="7">
    <location>
        <begin position="16"/>
        <end position="34"/>
    </location>
</feature>
<evidence type="ECO:0000256" key="2">
    <source>
        <dbReference type="ARBA" id="ARBA00007362"/>
    </source>
</evidence>
<proteinExistence type="inferred from homology"/>
<dbReference type="PANTHER" id="PTHR32322:SF18">
    <property type="entry name" value="S-ADENOSYLMETHIONINE_S-ADENOSYLHOMOCYSTEINE TRANSPORTER"/>
    <property type="match status" value="1"/>
</dbReference>